<reference evidence="4" key="2">
    <citation type="submission" date="2016-09" db="EMBL/GenBank/DDBJ databases">
        <authorList>
            <person name="Chen S."/>
            <person name="Walker E."/>
        </authorList>
    </citation>
    <scope>NUCLEOTIDE SEQUENCE [LARGE SCALE GENOMIC DNA]</scope>
    <source>
        <strain evidence="4">MSU</strain>
    </source>
</reference>
<evidence type="ECO:0008006" key="6">
    <source>
        <dbReference type="Google" id="ProtNLM"/>
    </source>
</evidence>
<evidence type="ECO:0000313" key="4">
    <source>
        <dbReference type="Proteomes" id="UP000180252"/>
    </source>
</evidence>
<dbReference type="Proteomes" id="UP000198319">
    <property type="component" value="Unassembled WGS sequence"/>
</dbReference>
<dbReference type="Proteomes" id="UP000180252">
    <property type="component" value="Unassembled WGS sequence"/>
</dbReference>
<dbReference type="AlphaFoldDB" id="A0A1S1J1I6"/>
<feature type="chain" id="PRO_5010376285" description="Lipid/polyisoprenoid-binding YceI-like domain-containing protein" evidence="1">
    <location>
        <begin position="21"/>
        <end position="184"/>
    </location>
</feature>
<protein>
    <recommendedName>
        <fullName evidence="6">Lipid/polyisoprenoid-binding YceI-like domain-containing protein</fullName>
    </recommendedName>
</protein>
<evidence type="ECO:0000313" key="3">
    <source>
        <dbReference type="EMBL" id="OXB15532.1"/>
    </source>
</evidence>
<evidence type="ECO:0000313" key="5">
    <source>
        <dbReference type="Proteomes" id="UP000198319"/>
    </source>
</evidence>
<dbReference type="PROSITE" id="PS51257">
    <property type="entry name" value="PROKAR_LIPOPROTEIN"/>
    <property type="match status" value="1"/>
</dbReference>
<comment type="caution">
    <text evidence="2">The sequence shown here is derived from an EMBL/GenBank/DDBJ whole genome shotgun (WGS) entry which is preliminary data.</text>
</comment>
<dbReference type="RefSeq" id="WP_070908586.1">
    <property type="nucleotide sequence ID" value="NZ_MIKE01000027.1"/>
</dbReference>
<reference evidence="3 5" key="3">
    <citation type="submission" date="2016-11" db="EMBL/GenBank/DDBJ databases">
        <title>Whole genomes of Flavobacteriaceae.</title>
        <authorList>
            <person name="Stine C."/>
            <person name="Li C."/>
            <person name="Tadesse D."/>
        </authorList>
    </citation>
    <scope>NUCLEOTIDE SEQUENCE [LARGE SCALE GENOMIC DNA]</scope>
    <source>
        <strain evidence="3 5">ATCC BAA-2541</strain>
    </source>
</reference>
<accession>A0A1S1J1I6</accession>
<name>A0A1S1J1I6_9FLAO</name>
<dbReference type="EMBL" id="MIKE01000027">
    <property type="protein sequence ID" value="OHT43640.1"/>
    <property type="molecule type" value="Genomic_DNA"/>
</dbReference>
<dbReference type="OrthoDB" id="1359196at2"/>
<organism evidence="2 4">
    <name type="scientific">Flavobacterium tructae</name>
    <dbReference type="NCBI Taxonomy" id="1114873"/>
    <lineage>
        <taxon>Bacteria</taxon>
        <taxon>Pseudomonadati</taxon>
        <taxon>Bacteroidota</taxon>
        <taxon>Flavobacteriia</taxon>
        <taxon>Flavobacteriales</taxon>
        <taxon>Flavobacteriaceae</taxon>
        <taxon>Flavobacterium</taxon>
    </lineage>
</organism>
<evidence type="ECO:0000256" key="1">
    <source>
        <dbReference type="SAM" id="SignalP"/>
    </source>
</evidence>
<keyword evidence="1" id="KW-0732">Signal</keyword>
<reference evidence="2" key="1">
    <citation type="submission" date="2016-09" db="EMBL/GenBank/DDBJ databases">
        <authorList>
            <person name="Capua I."/>
            <person name="De Benedictis P."/>
            <person name="Joannis T."/>
            <person name="Lombin L.H."/>
            <person name="Cattoli G."/>
        </authorList>
    </citation>
    <scope>NUCLEOTIDE SEQUENCE [LARGE SCALE GENOMIC DNA]</scope>
    <source>
        <strain evidence="2">MSU</strain>
    </source>
</reference>
<gene>
    <name evidence="3" type="ORF">B0A71_20550</name>
    <name evidence="2" type="ORF">BHE19_17835</name>
</gene>
<feature type="signal peptide" evidence="1">
    <location>
        <begin position="1"/>
        <end position="20"/>
    </location>
</feature>
<keyword evidence="5" id="KW-1185">Reference proteome</keyword>
<dbReference type="EMBL" id="MUHG01000033">
    <property type="protein sequence ID" value="OXB15532.1"/>
    <property type="molecule type" value="Genomic_DNA"/>
</dbReference>
<sequence length="184" mass="20184">MKKILSIGLLTLSVLLTACSSDENDKKDNGNSVSATINGTAWNATKINSVTLIKVKSEKQQRFDINIQDNAQMLSLACVSELTTTDAMPIKAYNFDENAEDEDNMNALFINTYLIDGSTFTEHFVQTGKLTITSMDPANKTVSGTFSFMSKKVGSLQTKVNTPEIFEVKNGTFTNLSYTVITQP</sequence>
<proteinExistence type="predicted"/>
<evidence type="ECO:0000313" key="2">
    <source>
        <dbReference type="EMBL" id="OHT43640.1"/>
    </source>
</evidence>